<feature type="compositionally biased region" description="Polar residues" evidence="1">
    <location>
        <begin position="1"/>
        <end position="14"/>
    </location>
</feature>
<dbReference type="InterPro" id="IPR000008">
    <property type="entry name" value="C2_dom"/>
</dbReference>
<evidence type="ECO:0000259" key="2">
    <source>
        <dbReference type="PROSITE" id="PS50004"/>
    </source>
</evidence>
<feature type="domain" description="C2" evidence="2">
    <location>
        <begin position="98"/>
        <end position="213"/>
    </location>
</feature>
<dbReference type="PANTHER" id="PTHR31425">
    <property type="entry name" value="PHOSPHORIBOSYLANTHRANILATE TRANSFERASE ISOFORM 1"/>
    <property type="match status" value="1"/>
</dbReference>
<organism evidence="3">
    <name type="scientific">Sesamum radiatum</name>
    <name type="common">Black benniseed</name>
    <dbReference type="NCBI Taxonomy" id="300843"/>
    <lineage>
        <taxon>Eukaryota</taxon>
        <taxon>Viridiplantae</taxon>
        <taxon>Streptophyta</taxon>
        <taxon>Embryophyta</taxon>
        <taxon>Tracheophyta</taxon>
        <taxon>Spermatophyta</taxon>
        <taxon>Magnoliopsida</taxon>
        <taxon>eudicotyledons</taxon>
        <taxon>Gunneridae</taxon>
        <taxon>Pentapetalae</taxon>
        <taxon>asterids</taxon>
        <taxon>lamiids</taxon>
        <taxon>Lamiales</taxon>
        <taxon>Pedaliaceae</taxon>
        <taxon>Sesamum</taxon>
    </lineage>
</organism>
<dbReference type="PANTHER" id="PTHR31425:SF52">
    <property type="entry name" value="MULTIPLE C2 DOMAIN AND TRANSMEMBRANE REGION PROTEIN 7"/>
    <property type="match status" value="1"/>
</dbReference>
<proteinExistence type="predicted"/>
<comment type="caution">
    <text evidence="3">The sequence shown here is derived from an EMBL/GenBank/DDBJ whole genome shotgun (WGS) entry which is preliminary data.</text>
</comment>
<feature type="region of interest" description="Disordered" evidence="1">
    <location>
        <begin position="1"/>
        <end position="42"/>
    </location>
</feature>
<protein>
    <submittedName>
        <fullName evidence="3">FT-interacting protein 7</fullName>
    </submittedName>
</protein>
<gene>
    <name evidence="3" type="ORF">Sradi_4965200</name>
</gene>
<accession>A0AAW2MGL1</accession>
<evidence type="ECO:0000256" key="1">
    <source>
        <dbReference type="SAM" id="MobiDB-lite"/>
    </source>
</evidence>
<evidence type="ECO:0000313" key="3">
    <source>
        <dbReference type="EMBL" id="KAL0329785.1"/>
    </source>
</evidence>
<sequence>MPSESVQKPISNSVHKSETRHTFYTLPKRSSEQHNHPPEVEVPHHSTKYVADEMKAPEPIPPKLVRMHSTSSAQPVDYALKETSPFLGGGRVVGGRVIRTDRAGAGTYDLVEKMHFLFVRVVKARELPAMDVTGSLDPYVEVRIGNYKGVTKHIEKNQHPVWNVVFAFSRERMQASVLEVVVKDKDLVKDDYVGFVRFDLNEVPMRVPPDSPLARNDEAFPDAWHSDAATPIDSSAAASALIRSKVYHAPRLWYVRCNVVEAQDLIPSEKTRFPDAYVKAQIGNQVMRTKPIQSRNFNPVWNEDLFFCCC</sequence>
<feature type="domain" description="C2" evidence="2">
    <location>
        <begin position="233"/>
        <end position="310"/>
    </location>
</feature>
<reference evidence="3" key="1">
    <citation type="submission" date="2020-06" db="EMBL/GenBank/DDBJ databases">
        <authorList>
            <person name="Li T."/>
            <person name="Hu X."/>
            <person name="Zhang T."/>
            <person name="Song X."/>
            <person name="Zhang H."/>
            <person name="Dai N."/>
            <person name="Sheng W."/>
            <person name="Hou X."/>
            <person name="Wei L."/>
        </authorList>
    </citation>
    <scope>NUCLEOTIDE SEQUENCE</scope>
    <source>
        <strain evidence="3">G02</strain>
        <tissue evidence="3">Leaf</tissue>
    </source>
</reference>
<reference evidence="3" key="2">
    <citation type="journal article" date="2024" name="Plant">
        <title>Genomic evolution and insights into agronomic trait innovations of Sesamum species.</title>
        <authorList>
            <person name="Miao H."/>
            <person name="Wang L."/>
            <person name="Qu L."/>
            <person name="Liu H."/>
            <person name="Sun Y."/>
            <person name="Le M."/>
            <person name="Wang Q."/>
            <person name="Wei S."/>
            <person name="Zheng Y."/>
            <person name="Lin W."/>
            <person name="Duan Y."/>
            <person name="Cao H."/>
            <person name="Xiong S."/>
            <person name="Wang X."/>
            <person name="Wei L."/>
            <person name="Li C."/>
            <person name="Ma Q."/>
            <person name="Ju M."/>
            <person name="Zhao R."/>
            <person name="Li G."/>
            <person name="Mu C."/>
            <person name="Tian Q."/>
            <person name="Mei H."/>
            <person name="Zhang T."/>
            <person name="Gao T."/>
            <person name="Zhang H."/>
        </authorList>
    </citation>
    <scope>NUCLEOTIDE SEQUENCE</scope>
    <source>
        <strain evidence="3">G02</strain>
    </source>
</reference>
<name>A0AAW2MGL1_SESRA</name>
<dbReference type="SMART" id="SM00239">
    <property type="entry name" value="C2"/>
    <property type="match status" value="1"/>
</dbReference>
<dbReference type="PROSITE" id="PS50004">
    <property type="entry name" value="C2"/>
    <property type="match status" value="2"/>
</dbReference>
<dbReference type="InterPro" id="IPR035892">
    <property type="entry name" value="C2_domain_sf"/>
</dbReference>
<dbReference type="EMBL" id="JACGWJ010000022">
    <property type="protein sequence ID" value="KAL0329785.1"/>
    <property type="molecule type" value="Genomic_DNA"/>
</dbReference>
<dbReference type="AlphaFoldDB" id="A0AAW2MGL1"/>
<dbReference type="Pfam" id="PF00168">
    <property type="entry name" value="C2"/>
    <property type="match status" value="2"/>
</dbReference>
<dbReference type="SUPFAM" id="SSF49562">
    <property type="entry name" value="C2 domain (Calcium/lipid-binding domain, CaLB)"/>
    <property type="match status" value="2"/>
</dbReference>
<dbReference type="InterPro" id="IPR047259">
    <property type="entry name" value="QUIRKY-like"/>
</dbReference>
<feature type="compositionally biased region" description="Basic and acidic residues" evidence="1">
    <location>
        <begin position="29"/>
        <end position="42"/>
    </location>
</feature>
<dbReference type="Gene3D" id="2.60.40.150">
    <property type="entry name" value="C2 domain"/>
    <property type="match status" value="2"/>
</dbReference>